<evidence type="ECO:0000313" key="2">
    <source>
        <dbReference type="Proteomes" id="UP001056778"/>
    </source>
</evidence>
<keyword evidence="1" id="KW-0413">Isomerase</keyword>
<accession>A0ACB9TT36</accession>
<name>A0ACB9TT36_HOLOL</name>
<dbReference type="EMBL" id="CM043015">
    <property type="protein sequence ID" value="KAI4470004.1"/>
    <property type="molecule type" value="Genomic_DNA"/>
</dbReference>
<evidence type="ECO:0000313" key="1">
    <source>
        <dbReference type="EMBL" id="KAI4470004.1"/>
    </source>
</evidence>
<proteinExistence type="predicted"/>
<keyword evidence="2" id="KW-1185">Reference proteome</keyword>
<gene>
    <name evidence="1" type="ORF">MML48_1g05865</name>
</gene>
<reference evidence="1" key="1">
    <citation type="submission" date="2022-04" db="EMBL/GenBank/DDBJ databases">
        <title>Chromosome-scale genome assembly of Holotrichia oblita Faldermann.</title>
        <authorList>
            <person name="Rongchong L."/>
        </authorList>
    </citation>
    <scope>NUCLEOTIDE SEQUENCE</scope>
    <source>
        <strain evidence="1">81SQS9</strain>
    </source>
</reference>
<comment type="caution">
    <text evidence="1">The sequence shown here is derived from an EMBL/GenBank/DDBJ whole genome shotgun (WGS) entry which is preliminary data.</text>
</comment>
<organism evidence="1 2">
    <name type="scientific">Holotrichia oblita</name>
    <name type="common">Chafer beetle</name>
    <dbReference type="NCBI Taxonomy" id="644536"/>
    <lineage>
        <taxon>Eukaryota</taxon>
        <taxon>Metazoa</taxon>
        <taxon>Ecdysozoa</taxon>
        <taxon>Arthropoda</taxon>
        <taxon>Hexapoda</taxon>
        <taxon>Insecta</taxon>
        <taxon>Pterygota</taxon>
        <taxon>Neoptera</taxon>
        <taxon>Endopterygota</taxon>
        <taxon>Coleoptera</taxon>
        <taxon>Polyphaga</taxon>
        <taxon>Scarabaeiformia</taxon>
        <taxon>Scarabaeidae</taxon>
        <taxon>Melolonthinae</taxon>
        <taxon>Holotrichia</taxon>
    </lineage>
</organism>
<protein>
    <submittedName>
        <fullName evidence="1">Inactive peptidyl-prolyl cis-trans isomerase fkbp6</fullName>
    </submittedName>
</protein>
<sequence>MNSVSDDNESKPTVRFTDRISLRDILSEDGAVFEIKYDDFLAADNKENLLSDEDLYNNFDCLGIEDEDTYNDTEPFEQLSKKMIDLTPDGKVKKRVLREGVGNSLPENGHVTCDYNAYLEYSPTPFDSTYARNRPFKLRLDEGQTLPGLEIAIKSMKVMEKSQFLIHPDLAYGKMGCLSRVPPDTQVLFEVEVKNCLHTGPIQSYQNLPKEEQQDFKNVQEFVKALHQKGNVFYKQNLIKQAIKEYNVAVTKLEDCTLADYREQEVQQELLLTLYSNLVNAYTKIQVPRKACIIANQIFRLVKGTSLRVPAKVYFHNARALMMLGDYASAKQKLQMANRLCPNDEDVAKEFVKLEELIKANYQREIKLARAIFKNVDKDKKDVPNMVTEEFKDTLKEYFMELVADESNTQYNLPDDLNDIELNYIRTNAPQFDLIFGEKDGKYFVYKQPSLD</sequence>
<dbReference type="Proteomes" id="UP001056778">
    <property type="component" value="Chromosome 1"/>
</dbReference>